<proteinExistence type="predicted"/>
<sequence>MQNYKDLKVWEKAHSFTLKVYEYASQFPKEEMYSLTSQLKRSASSIPANIAEGCGKNSKQEFAHFLNIALGSANESEYFVILARDLTYLSEQNFNTLFNIINEVKGMLIALINKVRA</sequence>
<dbReference type="Pfam" id="PF05635">
    <property type="entry name" value="23S_rRNA_IVP"/>
    <property type="match status" value="1"/>
</dbReference>
<dbReference type="InterPro" id="IPR012657">
    <property type="entry name" value="23S_rRNA-intervening_sequence"/>
</dbReference>
<organism evidence="1 2">
    <name type="scientific">Panacibacter microcysteis</name>
    <dbReference type="NCBI Taxonomy" id="2793269"/>
    <lineage>
        <taxon>Bacteria</taxon>
        <taxon>Pseudomonadati</taxon>
        <taxon>Bacteroidota</taxon>
        <taxon>Chitinophagia</taxon>
        <taxon>Chitinophagales</taxon>
        <taxon>Chitinophagaceae</taxon>
        <taxon>Panacibacter</taxon>
    </lineage>
</organism>
<accession>A0A931E861</accession>
<dbReference type="Gene3D" id="1.20.1440.60">
    <property type="entry name" value="23S rRNA-intervening sequence"/>
    <property type="match status" value="1"/>
</dbReference>
<dbReference type="RefSeq" id="WP_196990051.1">
    <property type="nucleotide sequence ID" value="NZ_JADWYR010000001.1"/>
</dbReference>
<dbReference type="InterPro" id="IPR036583">
    <property type="entry name" value="23S_rRNA_IVS_sf"/>
</dbReference>
<protein>
    <submittedName>
        <fullName evidence="1">Four helix bundle protein</fullName>
    </submittedName>
</protein>
<evidence type="ECO:0000313" key="2">
    <source>
        <dbReference type="Proteomes" id="UP000628448"/>
    </source>
</evidence>
<gene>
    <name evidence="1" type="ORF">I5907_07275</name>
</gene>
<keyword evidence="2" id="KW-1185">Reference proteome</keyword>
<comment type="caution">
    <text evidence="1">The sequence shown here is derived from an EMBL/GenBank/DDBJ whole genome shotgun (WGS) entry which is preliminary data.</text>
</comment>
<dbReference type="EMBL" id="JADWYR010000001">
    <property type="protein sequence ID" value="MBG9376029.1"/>
    <property type="molecule type" value="Genomic_DNA"/>
</dbReference>
<dbReference type="SUPFAM" id="SSF158446">
    <property type="entry name" value="IVS-encoded protein-like"/>
    <property type="match status" value="1"/>
</dbReference>
<dbReference type="PANTHER" id="PTHR38471:SF2">
    <property type="entry name" value="FOUR HELIX BUNDLE PROTEIN"/>
    <property type="match status" value="1"/>
</dbReference>
<dbReference type="CDD" id="cd16377">
    <property type="entry name" value="23S_rRNA_IVP_like"/>
    <property type="match status" value="1"/>
</dbReference>
<name>A0A931E861_9BACT</name>
<dbReference type="AlphaFoldDB" id="A0A931E861"/>
<reference evidence="1" key="1">
    <citation type="submission" date="2020-11" db="EMBL/GenBank/DDBJ databases">
        <title>Bacterial whole genome sequence for Panacibacter sp. DH6.</title>
        <authorList>
            <person name="Le V."/>
            <person name="Ko S."/>
            <person name="Ahn C.-Y."/>
            <person name="Oh H.-M."/>
        </authorList>
    </citation>
    <scope>NUCLEOTIDE SEQUENCE</scope>
    <source>
        <strain evidence="1">DH6</strain>
    </source>
</reference>
<dbReference type="PANTHER" id="PTHR38471">
    <property type="entry name" value="FOUR HELIX BUNDLE PROTEIN"/>
    <property type="match status" value="1"/>
</dbReference>
<dbReference type="NCBIfam" id="TIGR02436">
    <property type="entry name" value="four helix bundle protein"/>
    <property type="match status" value="1"/>
</dbReference>
<dbReference type="Proteomes" id="UP000628448">
    <property type="component" value="Unassembled WGS sequence"/>
</dbReference>
<evidence type="ECO:0000313" key="1">
    <source>
        <dbReference type="EMBL" id="MBG9376029.1"/>
    </source>
</evidence>